<feature type="compositionally biased region" description="Low complexity" evidence="1">
    <location>
        <begin position="55"/>
        <end position="70"/>
    </location>
</feature>
<keyword evidence="3" id="KW-1185">Reference proteome</keyword>
<sequence>MPRAKRVLLGMKNIPPGGPIIPTNNLVMNTMADTSAGGMIMGQIPLINNQISGSTIQLQQQQQQSSDHSSNNTMPLDPFGVL</sequence>
<name>A0AAV7I4S7_COTGL</name>
<evidence type="ECO:0000256" key="1">
    <source>
        <dbReference type="SAM" id="MobiDB-lite"/>
    </source>
</evidence>
<dbReference type="Proteomes" id="UP000826195">
    <property type="component" value="Unassembled WGS sequence"/>
</dbReference>
<feature type="region of interest" description="Disordered" evidence="1">
    <location>
        <begin position="55"/>
        <end position="82"/>
    </location>
</feature>
<dbReference type="AlphaFoldDB" id="A0AAV7I4S7"/>
<gene>
    <name evidence="2" type="ORF">KQX54_014635</name>
</gene>
<dbReference type="EMBL" id="JAHXZJ010002609">
    <property type="protein sequence ID" value="KAH0540216.1"/>
    <property type="molecule type" value="Genomic_DNA"/>
</dbReference>
<proteinExistence type="predicted"/>
<protein>
    <submittedName>
        <fullName evidence="2">Uncharacterized protein</fullName>
    </submittedName>
</protein>
<evidence type="ECO:0000313" key="2">
    <source>
        <dbReference type="EMBL" id="KAH0540216.1"/>
    </source>
</evidence>
<accession>A0AAV7I4S7</accession>
<organism evidence="2 3">
    <name type="scientific">Cotesia glomerata</name>
    <name type="common">Lepidopteran parasitic wasp</name>
    <name type="synonym">Apanteles glomeratus</name>
    <dbReference type="NCBI Taxonomy" id="32391"/>
    <lineage>
        <taxon>Eukaryota</taxon>
        <taxon>Metazoa</taxon>
        <taxon>Ecdysozoa</taxon>
        <taxon>Arthropoda</taxon>
        <taxon>Hexapoda</taxon>
        <taxon>Insecta</taxon>
        <taxon>Pterygota</taxon>
        <taxon>Neoptera</taxon>
        <taxon>Endopterygota</taxon>
        <taxon>Hymenoptera</taxon>
        <taxon>Apocrita</taxon>
        <taxon>Ichneumonoidea</taxon>
        <taxon>Braconidae</taxon>
        <taxon>Microgastrinae</taxon>
        <taxon>Cotesia</taxon>
    </lineage>
</organism>
<evidence type="ECO:0000313" key="3">
    <source>
        <dbReference type="Proteomes" id="UP000826195"/>
    </source>
</evidence>
<reference evidence="2 3" key="1">
    <citation type="journal article" date="2021" name="J. Hered.">
        <title>A chromosome-level genome assembly of the parasitoid wasp, Cotesia glomerata (Hymenoptera: Braconidae).</title>
        <authorList>
            <person name="Pinto B.J."/>
            <person name="Weis J.J."/>
            <person name="Gamble T."/>
            <person name="Ode P.J."/>
            <person name="Paul R."/>
            <person name="Zaspel J.M."/>
        </authorList>
    </citation>
    <scope>NUCLEOTIDE SEQUENCE [LARGE SCALE GENOMIC DNA]</scope>
    <source>
        <strain evidence="2">CgM1</strain>
    </source>
</reference>
<comment type="caution">
    <text evidence="2">The sequence shown here is derived from an EMBL/GenBank/DDBJ whole genome shotgun (WGS) entry which is preliminary data.</text>
</comment>